<dbReference type="AlphaFoldDB" id="A0A0F9MTI8"/>
<feature type="transmembrane region" description="Helical" evidence="4">
    <location>
        <begin position="739"/>
        <end position="759"/>
    </location>
</feature>
<feature type="domain" description="Carbohydrate-binding/sugar hydrolysis" evidence="5">
    <location>
        <begin position="247"/>
        <end position="381"/>
    </location>
</feature>
<dbReference type="Pfam" id="PF05048">
    <property type="entry name" value="NosD"/>
    <property type="match status" value="1"/>
</dbReference>
<dbReference type="EMBL" id="LAZR01005121">
    <property type="protein sequence ID" value="KKN02692.1"/>
    <property type="molecule type" value="Genomic_DNA"/>
</dbReference>
<keyword evidence="4" id="KW-0472">Membrane</keyword>
<comment type="caution">
    <text evidence="6">The sequence shown here is derived from an EMBL/GenBank/DDBJ whole genome shotgun (WGS) entry which is preliminary data.</text>
</comment>
<dbReference type="InterPro" id="IPR039448">
    <property type="entry name" value="Beta_helix"/>
</dbReference>
<feature type="domain" description="Carbohydrate-binding/sugar hydrolysis" evidence="5">
    <location>
        <begin position="103"/>
        <end position="244"/>
    </location>
</feature>
<evidence type="ECO:0000256" key="1">
    <source>
        <dbReference type="ARBA" id="ARBA00004906"/>
    </source>
</evidence>
<dbReference type="PANTHER" id="PTHR22990">
    <property type="entry name" value="F-BOX ONLY PROTEIN"/>
    <property type="match status" value="1"/>
</dbReference>
<dbReference type="NCBIfam" id="TIGR03804">
    <property type="entry name" value="para_beta_helix"/>
    <property type="match status" value="8"/>
</dbReference>
<evidence type="ECO:0000256" key="3">
    <source>
        <dbReference type="ARBA" id="ARBA00022786"/>
    </source>
</evidence>
<dbReference type="InterPro" id="IPR051550">
    <property type="entry name" value="SCF-Subunits/Alg-Epimerases"/>
</dbReference>
<dbReference type="SMART" id="SM00722">
    <property type="entry name" value="CASH"/>
    <property type="match status" value="3"/>
</dbReference>
<dbReference type="Gene3D" id="2.60.40.10">
    <property type="entry name" value="Immunoglobulins"/>
    <property type="match status" value="1"/>
</dbReference>
<reference evidence="6" key="1">
    <citation type="journal article" date="2015" name="Nature">
        <title>Complex archaea that bridge the gap between prokaryotes and eukaryotes.</title>
        <authorList>
            <person name="Spang A."/>
            <person name="Saw J.H."/>
            <person name="Jorgensen S.L."/>
            <person name="Zaremba-Niedzwiedzka K."/>
            <person name="Martijn J."/>
            <person name="Lind A.E."/>
            <person name="van Eijk R."/>
            <person name="Schleper C."/>
            <person name="Guy L."/>
            <person name="Ettema T.J."/>
        </authorList>
    </citation>
    <scope>NUCLEOTIDE SEQUENCE</scope>
</reference>
<keyword evidence="2" id="KW-0677">Repeat</keyword>
<evidence type="ECO:0000259" key="5">
    <source>
        <dbReference type="SMART" id="SM00722"/>
    </source>
</evidence>
<protein>
    <recommendedName>
        <fullName evidence="5">Carbohydrate-binding/sugar hydrolysis domain-containing protein</fullName>
    </recommendedName>
</protein>
<keyword evidence="4" id="KW-0812">Transmembrane</keyword>
<dbReference type="InterPro" id="IPR007742">
    <property type="entry name" value="NosD_dom"/>
</dbReference>
<dbReference type="InterPro" id="IPR022441">
    <property type="entry name" value="Para_beta_helix_rpt-2"/>
</dbReference>
<proteinExistence type="predicted"/>
<dbReference type="SMART" id="SM00710">
    <property type="entry name" value="PbH1"/>
    <property type="match status" value="16"/>
</dbReference>
<dbReference type="InterPro" id="IPR006633">
    <property type="entry name" value="Carb-bd_sugar_hydrolysis-dom"/>
</dbReference>
<comment type="pathway">
    <text evidence="1">Protein modification; protein ubiquitination.</text>
</comment>
<organism evidence="6">
    <name type="scientific">marine sediment metagenome</name>
    <dbReference type="NCBI Taxonomy" id="412755"/>
    <lineage>
        <taxon>unclassified sequences</taxon>
        <taxon>metagenomes</taxon>
        <taxon>ecological metagenomes</taxon>
    </lineage>
</organism>
<dbReference type="PANTHER" id="PTHR22990:SF15">
    <property type="entry name" value="F-BOX ONLY PROTEIN 10"/>
    <property type="match status" value="1"/>
</dbReference>
<keyword evidence="3" id="KW-0833">Ubl conjugation pathway</keyword>
<keyword evidence="4" id="KW-1133">Transmembrane helix</keyword>
<evidence type="ECO:0000256" key="4">
    <source>
        <dbReference type="SAM" id="Phobius"/>
    </source>
</evidence>
<gene>
    <name evidence="6" type="ORF">LCGC14_1115170</name>
</gene>
<dbReference type="InterPro" id="IPR006626">
    <property type="entry name" value="PbH1"/>
</dbReference>
<evidence type="ECO:0000313" key="6">
    <source>
        <dbReference type="EMBL" id="KKN02692.1"/>
    </source>
</evidence>
<dbReference type="SUPFAM" id="SSF51126">
    <property type="entry name" value="Pectin lyase-like"/>
    <property type="match status" value="3"/>
</dbReference>
<evidence type="ECO:0000256" key="2">
    <source>
        <dbReference type="ARBA" id="ARBA00022737"/>
    </source>
</evidence>
<dbReference type="InterPro" id="IPR011050">
    <property type="entry name" value="Pectin_lyase_fold/virulence"/>
</dbReference>
<sequence length="770" mass="84839">MLMSSFLTNLLPKSDIMKKRKGSKILILTYFSTFLFIFFLTSSMADVLNNSKDVSSKEIINYENNLKNLKNSGYWPLPNISINDLAWNNWVWAATKDWCSGTGTLGDPYIIENVTIKNSMEGIKIRDSIKYFVVRNVTIYNVTISGIKLNNVTNGVFFDNNISSNILWGMYLSDSNYNLIKENFIFNNSEDGILLKMLSNNNTIKKNIIKNSTGMGISITTQSNNNTISENIVNNGLYDGIYLHSSVNNAVLRNNVTNNSGDGIFISTGSSGTTVRENILNLNNQGINLIGNVNTTIKDNIIKNSTYTGIYLDNCNSSIVLGNTVNDNTDSGIYLTYSSYNNITSNSVSGNNDGIYLEDESYYNLISGNIMDGNNQGLNLYYVDFNSIIENTANDNAYNGITIEGGNNNNFSGNNANNNIDYGIYLYYANNNTIIGNTVRDNYMSGIYFEEDSDYQEITENIIYNNTIGISIESLNYNNSVYKNIFLKNGKHAFDDGIDNKWNSTTIGNYWDNHTGPDTTPNDGIVDVQYNISGPAGSIDYLPIADDGTPQVIINFPSGGDAFGSTAPSFDVTITDNYLDSMWYSIDGGLNNYTSTANGIIEQTVWGPISDGNLTFTFYARDIFENIGSADVIIEKDTQAPIITINSPYTGEIFGNDAPFFNVTVTDPNLDSVWLELDGSNYELSIPIIGAINQTVWAALPEGSYTITLHANDTLGHSTSEAVTITKSVPSGGGIGLDYFMTSFLIFITGGMAVIVVLVKNYTKKSIKFS</sequence>
<dbReference type="InterPro" id="IPR012334">
    <property type="entry name" value="Pectin_lyas_fold"/>
</dbReference>
<dbReference type="Gene3D" id="2.160.20.10">
    <property type="entry name" value="Single-stranded right-handed beta-helix, Pectin lyase-like"/>
    <property type="match status" value="3"/>
</dbReference>
<feature type="domain" description="Carbohydrate-binding/sugar hydrolysis" evidence="5">
    <location>
        <begin position="384"/>
        <end position="528"/>
    </location>
</feature>
<accession>A0A0F9MTI8</accession>
<name>A0A0F9MTI8_9ZZZZ</name>
<dbReference type="InterPro" id="IPR013783">
    <property type="entry name" value="Ig-like_fold"/>
</dbReference>
<dbReference type="Pfam" id="PF13229">
    <property type="entry name" value="Beta_helix"/>
    <property type="match status" value="1"/>
</dbReference>